<dbReference type="AlphaFoldDB" id="A0A5C5U3Z0"/>
<reference evidence="1 2" key="1">
    <citation type="submission" date="2019-07" db="EMBL/GenBank/DDBJ databases">
        <title>Luteimonas sp. YD-1 nov., isolated from acidic soil.</title>
        <authorList>
            <person name="Zhou J."/>
        </authorList>
    </citation>
    <scope>NUCLEOTIDE SEQUENCE [LARGE SCALE GENOMIC DNA]</scope>
    <source>
        <strain evidence="1 2">YD-1</strain>
    </source>
</reference>
<organism evidence="1 2">
    <name type="scientific">Luteimonas wenzhouensis</name>
    <dbReference type="NCBI Taxonomy" id="2599615"/>
    <lineage>
        <taxon>Bacteria</taxon>
        <taxon>Pseudomonadati</taxon>
        <taxon>Pseudomonadota</taxon>
        <taxon>Gammaproteobacteria</taxon>
        <taxon>Lysobacterales</taxon>
        <taxon>Lysobacteraceae</taxon>
        <taxon>Luteimonas</taxon>
    </lineage>
</organism>
<proteinExistence type="predicted"/>
<evidence type="ECO:0000313" key="2">
    <source>
        <dbReference type="Proteomes" id="UP000315949"/>
    </source>
</evidence>
<sequence length="197" mass="22030">MPARHLYVLPLFCEDLAKIGISVDPLARVRSFSARYYEGFDLARSVVVRFEDGGDARRLETALHRRLRQWNAPAPLTVATAAGGATEWYRGAMPQVLDAVAEEAGRGHAVWAPALDWWRERLRGEEPLLYEWAEACLREVAADEPLAPQAWTRIADVLDAWPALGLGVVHALPPAMARRYRAYRRAWCTGLEPGSGR</sequence>
<accession>A0A5C5U3Z0</accession>
<dbReference type="Proteomes" id="UP000315949">
    <property type="component" value="Unassembled WGS sequence"/>
</dbReference>
<protein>
    <submittedName>
        <fullName evidence="1">GIY-YIG nuclease family protein</fullName>
    </submittedName>
</protein>
<dbReference type="Pfam" id="PF13455">
    <property type="entry name" value="MUG113"/>
    <property type="match status" value="1"/>
</dbReference>
<gene>
    <name evidence="1" type="ORF">FQY79_04945</name>
</gene>
<comment type="caution">
    <text evidence="1">The sequence shown here is derived from an EMBL/GenBank/DDBJ whole genome shotgun (WGS) entry which is preliminary data.</text>
</comment>
<dbReference type="EMBL" id="VOHE01000002">
    <property type="protein sequence ID" value="TWT20676.1"/>
    <property type="molecule type" value="Genomic_DNA"/>
</dbReference>
<evidence type="ECO:0000313" key="1">
    <source>
        <dbReference type="EMBL" id="TWT20676.1"/>
    </source>
</evidence>
<dbReference type="RefSeq" id="WP_146311348.1">
    <property type="nucleotide sequence ID" value="NZ_VOHE01000002.1"/>
</dbReference>
<keyword evidence="2" id="KW-1185">Reference proteome</keyword>
<dbReference type="OrthoDB" id="5995845at2"/>
<name>A0A5C5U3Z0_9GAMM</name>